<keyword evidence="10" id="KW-1185">Reference proteome</keyword>
<keyword evidence="6 7" id="KW-0472">Membrane</keyword>
<dbReference type="PANTHER" id="PTHR30489:SF0">
    <property type="entry name" value="LIPOPROTEIN-RELEASING SYSTEM TRANSMEMBRANE PROTEIN LOLE"/>
    <property type="match status" value="1"/>
</dbReference>
<sequence length="378" mass="41286">MSIIASSGVVIASAALLIVLSGFAGLKDYSLEFSSLIDPDLKVFPKDGKTIELSNNALNKILIIEGVSKVSKTLEERAMLKFNDKPLVAFIKGVDDQFNAVTSIDSLIPQGNWLTNNSNEVVAGWGISNSLSFGVLDYARVLEVSVPKPGKGQFSSASSLFNSVNTINVGLFDINEDLNNTYVFASLDLVQALLNYNNNQISNLEVKLTEDADVDFVSSKIASILNNNVEVKNRAQLNDALYKMLNTENLIVYLIFTLVIIIALFNVIGAIIMMILDRKRSLQTLFNLGAEPLDIRRIFFLQGSLMTLLSGIIGIVLAILLIGLQKLTGFIMLTASLPYPVHLKPLNIVLVFITFSTLGILASKIASNRITKSLIKLR</sequence>
<keyword evidence="5 7" id="KW-1133">Transmembrane helix</keyword>
<dbReference type="InterPro" id="IPR003838">
    <property type="entry name" value="ABC3_permease_C"/>
</dbReference>
<comment type="similarity">
    <text evidence="2">Belongs to the ABC-4 integral membrane protein family. LolC/E subfamily.</text>
</comment>
<accession>A0ABU2YLR1</accession>
<evidence type="ECO:0000313" key="10">
    <source>
        <dbReference type="Proteomes" id="UP001259492"/>
    </source>
</evidence>
<feature type="transmembrane region" description="Helical" evidence="7">
    <location>
        <begin position="250"/>
        <end position="277"/>
    </location>
</feature>
<evidence type="ECO:0000256" key="1">
    <source>
        <dbReference type="ARBA" id="ARBA00004651"/>
    </source>
</evidence>
<comment type="caution">
    <text evidence="9">The sequence shown here is derived from an EMBL/GenBank/DDBJ whole genome shotgun (WGS) entry which is preliminary data.</text>
</comment>
<organism evidence="9 10">
    <name type="scientific">Microcosmobacter mediterraneus</name>
    <dbReference type="NCBI Taxonomy" id="3075607"/>
    <lineage>
        <taxon>Bacteria</taxon>
        <taxon>Pseudomonadati</taxon>
        <taxon>Bacteroidota</taxon>
        <taxon>Flavobacteriia</taxon>
        <taxon>Flavobacteriales</taxon>
        <taxon>Flavobacteriaceae</taxon>
        <taxon>Microcosmobacter</taxon>
    </lineage>
</organism>
<evidence type="ECO:0000256" key="3">
    <source>
        <dbReference type="ARBA" id="ARBA00022475"/>
    </source>
</evidence>
<dbReference type="Proteomes" id="UP001259492">
    <property type="component" value="Unassembled WGS sequence"/>
</dbReference>
<keyword evidence="4 7" id="KW-0812">Transmembrane</keyword>
<evidence type="ECO:0000256" key="6">
    <source>
        <dbReference type="ARBA" id="ARBA00023136"/>
    </source>
</evidence>
<protein>
    <submittedName>
        <fullName evidence="9">FtsX-like permease family protein</fullName>
    </submittedName>
</protein>
<evidence type="ECO:0000259" key="8">
    <source>
        <dbReference type="Pfam" id="PF02687"/>
    </source>
</evidence>
<feature type="domain" description="ABC3 transporter permease C-terminal" evidence="8">
    <location>
        <begin position="254"/>
        <end position="372"/>
    </location>
</feature>
<feature type="transmembrane region" description="Helical" evidence="7">
    <location>
        <begin position="345"/>
        <end position="366"/>
    </location>
</feature>
<gene>
    <name evidence="9" type="ORF">RM697_05035</name>
</gene>
<keyword evidence="3" id="KW-1003">Cell membrane</keyword>
<evidence type="ECO:0000313" key="9">
    <source>
        <dbReference type="EMBL" id="MDT0557998.1"/>
    </source>
</evidence>
<evidence type="ECO:0000256" key="7">
    <source>
        <dbReference type="SAM" id="Phobius"/>
    </source>
</evidence>
<dbReference type="InterPro" id="IPR051447">
    <property type="entry name" value="Lipoprotein-release_system"/>
</dbReference>
<evidence type="ECO:0000256" key="2">
    <source>
        <dbReference type="ARBA" id="ARBA00005236"/>
    </source>
</evidence>
<reference evidence="9 10" key="1">
    <citation type="submission" date="2023-09" db="EMBL/GenBank/DDBJ databases">
        <authorList>
            <person name="Rey-Velasco X."/>
        </authorList>
    </citation>
    <scope>NUCLEOTIDE SEQUENCE [LARGE SCALE GENOMIC DNA]</scope>
    <source>
        <strain evidence="9 10">W332</strain>
    </source>
</reference>
<comment type="subcellular location">
    <subcellularLocation>
        <location evidence="1">Cell membrane</location>
        <topology evidence="1">Multi-pass membrane protein</topology>
    </subcellularLocation>
</comment>
<dbReference type="RefSeq" id="WP_311426770.1">
    <property type="nucleotide sequence ID" value="NZ_JAVRIA010000002.1"/>
</dbReference>
<evidence type="ECO:0000256" key="5">
    <source>
        <dbReference type="ARBA" id="ARBA00022989"/>
    </source>
</evidence>
<proteinExistence type="inferred from homology"/>
<evidence type="ECO:0000256" key="4">
    <source>
        <dbReference type="ARBA" id="ARBA00022692"/>
    </source>
</evidence>
<feature type="transmembrane region" description="Helical" evidence="7">
    <location>
        <begin position="298"/>
        <end position="325"/>
    </location>
</feature>
<dbReference type="PANTHER" id="PTHR30489">
    <property type="entry name" value="LIPOPROTEIN-RELEASING SYSTEM TRANSMEMBRANE PROTEIN LOLE"/>
    <property type="match status" value="1"/>
</dbReference>
<name>A0ABU2YLR1_9FLAO</name>
<dbReference type="EMBL" id="JAVRIA010000002">
    <property type="protein sequence ID" value="MDT0557998.1"/>
    <property type="molecule type" value="Genomic_DNA"/>
</dbReference>
<dbReference type="Pfam" id="PF02687">
    <property type="entry name" value="FtsX"/>
    <property type="match status" value="1"/>
</dbReference>